<evidence type="ECO:0000256" key="2">
    <source>
        <dbReference type="ARBA" id="ARBA00003842"/>
    </source>
</evidence>
<dbReference type="GO" id="GO:0046577">
    <property type="term" value="F:long-chain-alcohol oxidase activity"/>
    <property type="evidence" value="ECO:0007669"/>
    <property type="project" value="UniProtKB-EC"/>
</dbReference>
<comment type="caution">
    <text evidence="16">The sequence shown here is derived from an EMBL/GenBank/DDBJ whole genome shotgun (WGS) entry which is preliminary data.</text>
</comment>
<dbReference type="Gene3D" id="3.50.50.60">
    <property type="entry name" value="FAD/NAD(P)-binding domain"/>
    <property type="match status" value="2"/>
</dbReference>
<feature type="active site" description="Proton acceptor" evidence="13">
    <location>
        <position position="687"/>
    </location>
</feature>
<dbReference type="SUPFAM" id="SSF51905">
    <property type="entry name" value="FAD/NAD(P)-binding domain"/>
    <property type="match status" value="1"/>
</dbReference>
<evidence type="ECO:0000256" key="6">
    <source>
        <dbReference type="ARBA" id="ARBA00022630"/>
    </source>
</evidence>
<dbReference type="GO" id="GO:0050660">
    <property type="term" value="F:flavin adenine dinucleotide binding"/>
    <property type="evidence" value="ECO:0007669"/>
    <property type="project" value="InterPro"/>
</dbReference>
<dbReference type="InterPro" id="IPR012400">
    <property type="entry name" value="Long_Oxdase"/>
</dbReference>
<dbReference type="PANTHER" id="PTHR46056">
    <property type="entry name" value="LONG-CHAIN-ALCOHOL OXIDASE"/>
    <property type="match status" value="1"/>
</dbReference>
<dbReference type="InterPro" id="IPR001763">
    <property type="entry name" value="Rhodanese-like_dom"/>
</dbReference>
<dbReference type="Pfam" id="PF05199">
    <property type="entry name" value="GMC_oxred_C"/>
    <property type="match status" value="1"/>
</dbReference>
<accession>A0AB34KIW0</accession>
<comment type="subcellular location">
    <subcellularLocation>
        <location evidence="3">Membrane</location>
    </subcellularLocation>
</comment>
<evidence type="ECO:0000256" key="11">
    <source>
        <dbReference type="ARBA" id="ARBA00023136"/>
    </source>
</evidence>
<dbReference type="InterPro" id="IPR007867">
    <property type="entry name" value="GMC_OxRtase_C"/>
</dbReference>
<organism evidence="16 17">
    <name type="scientific">Cladosporium halotolerans</name>
    <dbReference type="NCBI Taxonomy" id="1052096"/>
    <lineage>
        <taxon>Eukaryota</taxon>
        <taxon>Fungi</taxon>
        <taxon>Dikarya</taxon>
        <taxon>Ascomycota</taxon>
        <taxon>Pezizomycotina</taxon>
        <taxon>Dothideomycetes</taxon>
        <taxon>Dothideomycetidae</taxon>
        <taxon>Cladosporiales</taxon>
        <taxon>Cladosporiaceae</taxon>
        <taxon>Cladosporium</taxon>
    </lineage>
</organism>
<dbReference type="GO" id="GO:0016020">
    <property type="term" value="C:membrane"/>
    <property type="evidence" value="ECO:0007669"/>
    <property type="project" value="UniProtKB-SubCell"/>
</dbReference>
<sequence>MSAQQAGGQSLSEPPAIPLPPAPDDALTAEQWGIFAAIADTVIPSFTAAKGNRLLQHPLSPGVYAGCRNRVLGIAGAQSENGLVDAYLGESATTQAEFRNSFFRMVGCSMDNASRKGFLFILNALNTRAGSLFLTGYATPLDCLPIQDRERVLQGWATSRFATLRSLHTSMTALCTSLWVRTSPTLGKVLGYPRVPVHGSPAKQGYPFRFLQFPPSTSPEPEVIETDVVIVGSGCGGAVAAKTLAEAGLKVLVVDQGYYWSPERLPMSEREGTANLFDNGGMIAASGGAVTIAAGRAWGGGGTVNWSASLQTQGYVRDEWSNKFGLKHFTSAEFQQDLDAVCDRMGVGTDAIEHNKTNQVLLEGARKLGWSAKTVPQNTGGEAHNCGYCTLGCGSCGKKGPTETFLPDAAKAGAEFIEGFQCAEILFDQPPTAQQRSATGVRGRWTARDASGNVADPNRPTRALTIKAPRVIISAGTIHTPLLLKRSGLANRHIGRHLHLHPVSMLAAVWDADVRPWEGAILTAVVNEFENLSGDGYGAKLEALNMLPGFFLPAFPWRSALHAKQFAANMKRATGYISLARDRHGGTVEPAPEDPFRPSITYAPSSFDRKSIHTGLVGLARLLYVAGARELHSTLPSLPPFIRPSASPSSHETLTPIEHPSLNDAAFAAWLAQLQASEGPASFASAHQMGSCRMGATEREGAVDGEGRLWEVDGVWVADASVFPSASGVNPMVTTMGIARGFARGVVRGWKAEGEGIRARL</sequence>
<proteinExistence type="inferred from homology"/>
<dbReference type="PROSITE" id="PS50206">
    <property type="entry name" value="RHODANESE_3"/>
    <property type="match status" value="1"/>
</dbReference>
<evidence type="ECO:0000313" key="17">
    <source>
        <dbReference type="Proteomes" id="UP000803884"/>
    </source>
</evidence>
<evidence type="ECO:0000256" key="3">
    <source>
        <dbReference type="ARBA" id="ARBA00004370"/>
    </source>
</evidence>
<dbReference type="Pfam" id="PF00890">
    <property type="entry name" value="FAD_binding_2"/>
    <property type="match status" value="1"/>
</dbReference>
<evidence type="ECO:0000256" key="10">
    <source>
        <dbReference type="ARBA" id="ARBA00023002"/>
    </source>
</evidence>
<keyword evidence="11" id="KW-0472">Membrane</keyword>
<feature type="domain" description="Rhodanese" evidence="15">
    <location>
        <begin position="225"/>
        <end position="269"/>
    </location>
</feature>
<protein>
    <recommendedName>
        <fullName evidence="5 12">Long-chain-alcohol oxidase</fullName>
        <ecNumber evidence="5 12">1.1.3.20</ecNumber>
    </recommendedName>
</protein>
<feature type="compositionally biased region" description="Polar residues" evidence="14">
    <location>
        <begin position="1"/>
        <end position="12"/>
    </location>
</feature>
<evidence type="ECO:0000259" key="15">
    <source>
        <dbReference type="PROSITE" id="PS50206"/>
    </source>
</evidence>
<keyword evidence="9" id="KW-1133">Transmembrane helix</keyword>
<feature type="region of interest" description="Disordered" evidence="14">
    <location>
        <begin position="1"/>
        <end position="23"/>
    </location>
</feature>
<comment type="similarity">
    <text evidence="4 12">Belongs to the GMC oxidoreductase family.</text>
</comment>
<keyword evidence="17" id="KW-1185">Reference proteome</keyword>
<dbReference type="InterPro" id="IPR036188">
    <property type="entry name" value="FAD/NAD-bd_sf"/>
</dbReference>
<dbReference type="AlphaFoldDB" id="A0AB34KIW0"/>
<evidence type="ECO:0000256" key="9">
    <source>
        <dbReference type="ARBA" id="ARBA00022989"/>
    </source>
</evidence>
<dbReference type="EC" id="1.1.3.20" evidence="5 12"/>
<evidence type="ECO:0000256" key="8">
    <source>
        <dbReference type="ARBA" id="ARBA00022827"/>
    </source>
</evidence>
<evidence type="ECO:0000256" key="14">
    <source>
        <dbReference type="SAM" id="MobiDB-lite"/>
    </source>
</evidence>
<dbReference type="Pfam" id="PF00732">
    <property type="entry name" value="GMC_oxred_N"/>
    <property type="match status" value="1"/>
</dbReference>
<reference evidence="16 17" key="1">
    <citation type="journal article" date="2020" name="Microbiol. Resour. Announc.">
        <title>Draft Genome Sequence of a Cladosporium Species Isolated from the Mesophotic Ascidian Didemnum maculosum.</title>
        <authorList>
            <person name="Gioti A."/>
            <person name="Siaperas R."/>
            <person name="Nikolaivits E."/>
            <person name="Le Goff G."/>
            <person name="Ouazzani J."/>
            <person name="Kotoulas G."/>
            <person name="Topakas E."/>
        </authorList>
    </citation>
    <scope>NUCLEOTIDE SEQUENCE [LARGE SCALE GENOMIC DNA]</scope>
    <source>
        <strain evidence="16 17">TM138-S3</strain>
    </source>
</reference>
<gene>
    <name evidence="16" type="ORF">WHR41_06858</name>
</gene>
<dbReference type="PANTHER" id="PTHR46056:SF12">
    <property type="entry name" value="LONG-CHAIN-ALCOHOL OXIDASE"/>
    <property type="match status" value="1"/>
</dbReference>
<name>A0AB34KIW0_9PEZI</name>
<evidence type="ECO:0000256" key="1">
    <source>
        <dbReference type="ARBA" id="ARBA00000920"/>
    </source>
</evidence>
<dbReference type="InterPro" id="IPR000172">
    <property type="entry name" value="GMC_OxRdtase_N"/>
</dbReference>
<dbReference type="PIRSF" id="PIRSF028937">
    <property type="entry name" value="Lg_Ch_AO"/>
    <property type="match status" value="1"/>
</dbReference>
<evidence type="ECO:0000256" key="5">
    <source>
        <dbReference type="ARBA" id="ARBA00013125"/>
    </source>
</evidence>
<dbReference type="EMBL" id="JAAQHG020000024">
    <property type="protein sequence ID" value="KAL1584713.1"/>
    <property type="molecule type" value="Genomic_DNA"/>
</dbReference>
<evidence type="ECO:0000256" key="12">
    <source>
        <dbReference type="PIRNR" id="PIRNR028937"/>
    </source>
</evidence>
<dbReference type="InterPro" id="IPR003953">
    <property type="entry name" value="FAD-dep_OxRdtase_2_FAD-bd"/>
</dbReference>
<keyword evidence="10 12" id="KW-0560">Oxidoreductase</keyword>
<keyword evidence="8" id="KW-0274">FAD</keyword>
<evidence type="ECO:0000256" key="4">
    <source>
        <dbReference type="ARBA" id="ARBA00010790"/>
    </source>
</evidence>
<keyword evidence="6" id="KW-0285">Flavoprotein</keyword>
<evidence type="ECO:0000256" key="7">
    <source>
        <dbReference type="ARBA" id="ARBA00022692"/>
    </source>
</evidence>
<evidence type="ECO:0000256" key="13">
    <source>
        <dbReference type="PIRSR" id="PIRSR028937-1"/>
    </source>
</evidence>
<comment type="function">
    <text evidence="2">Long-chain fatty alcohol oxidase involved in the omega-oxidation pathway of lipid degradation.</text>
</comment>
<keyword evidence="7" id="KW-0812">Transmembrane</keyword>
<evidence type="ECO:0000313" key="16">
    <source>
        <dbReference type="EMBL" id="KAL1584713.1"/>
    </source>
</evidence>
<dbReference type="RefSeq" id="XP_069227819.1">
    <property type="nucleotide sequence ID" value="XM_069375463.1"/>
</dbReference>
<dbReference type="GeneID" id="96008301"/>
<comment type="catalytic activity">
    <reaction evidence="1 12">
        <text>a long-chain primary fatty alcohol + O2 = a long-chain fatty aldehyde + H2O2</text>
        <dbReference type="Rhea" id="RHEA:22756"/>
        <dbReference type="ChEBI" id="CHEBI:15379"/>
        <dbReference type="ChEBI" id="CHEBI:16240"/>
        <dbReference type="ChEBI" id="CHEBI:17176"/>
        <dbReference type="ChEBI" id="CHEBI:77396"/>
        <dbReference type="EC" id="1.1.3.20"/>
    </reaction>
</comment>
<dbReference type="Proteomes" id="UP000803884">
    <property type="component" value="Unassembled WGS sequence"/>
</dbReference>